<dbReference type="Pfam" id="PF22435">
    <property type="entry name" value="MRM3-like_sub_bind"/>
    <property type="match status" value="1"/>
</dbReference>
<dbReference type="SUPFAM" id="SSF75217">
    <property type="entry name" value="alpha/beta knot"/>
    <property type="match status" value="1"/>
</dbReference>
<feature type="domain" description="MRM3-like substrate binding" evidence="5">
    <location>
        <begin position="35"/>
        <end position="110"/>
    </location>
</feature>
<dbReference type="PANTHER" id="PTHR43191">
    <property type="entry name" value="RRNA METHYLTRANSFERASE 3"/>
    <property type="match status" value="1"/>
</dbReference>
<comment type="caution">
    <text evidence="6">The sequence shown here is derived from an EMBL/GenBank/DDBJ whole genome shotgun (WGS) entry which is preliminary data.</text>
</comment>
<dbReference type="InterPro" id="IPR029026">
    <property type="entry name" value="tRNA_m1G_MTases_N"/>
</dbReference>
<dbReference type="GO" id="GO:0003723">
    <property type="term" value="F:RNA binding"/>
    <property type="evidence" value="ECO:0007669"/>
    <property type="project" value="InterPro"/>
</dbReference>
<dbReference type="GO" id="GO:0032259">
    <property type="term" value="P:methylation"/>
    <property type="evidence" value="ECO:0007669"/>
    <property type="project" value="UniProtKB-KW"/>
</dbReference>
<evidence type="ECO:0000256" key="3">
    <source>
        <dbReference type="ARBA" id="ARBA00022679"/>
    </source>
</evidence>
<dbReference type="GO" id="GO:0006396">
    <property type="term" value="P:RNA processing"/>
    <property type="evidence" value="ECO:0007669"/>
    <property type="project" value="InterPro"/>
</dbReference>
<dbReference type="Pfam" id="PF00588">
    <property type="entry name" value="SpoU_methylase"/>
    <property type="match status" value="1"/>
</dbReference>
<evidence type="ECO:0000259" key="4">
    <source>
        <dbReference type="Pfam" id="PF00588"/>
    </source>
</evidence>
<feature type="domain" description="tRNA/rRNA methyltransferase SpoU type" evidence="4">
    <location>
        <begin position="129"/>
        <end position="269"/>
    </location>
</feature>
<dbReference type="Gene3D" id="3.40.1280.10">
    <property type="match status" value="1"/>
</dbReference>
<evidence type="ECO:0000256" key="1">
    <source>
        <dbReference type="ARBA" id="ARBA00007228"/>
    </source>
</evidence>
<organism evidence="6 7">
    <name type="scientific">Candidatus Coproplasma stercoripullorum</name>
    <dbReference type="NCBI Taxonomy" id="2840751"/>
    <lineage>
        <taxon>Bacteria</taxon>
        <taxon>Bacillati</taxon>
        <taxon>Bacillota</taxon>
        <taxon>Clostridia</taxon>
        <taxon>Eubacteriales</taxon>
        <taxon>Candidatus Coproplasma</taxon>
    </lineage>
</organism>
<dbReference type="PANTHER" id="PTHR43191:SF2">
    <property type="entry name" value="RRNA METHYLTRANSFERASE 3, MITOCHONDRIAL"/>
    <property type="match status" value="1"/>
</dbReference>
<reference evidence="6" key="1">
    <citation type="submission" date="2020-10" db="EMBL/GenBank/DDBJ databases">
        <authorList>
            <person name="Gilroy R."/>
        </authorList>
    </citation>
    <scope>NUCLEOTIDE SEQUENCE</scope>
    <source>
        <strain evidence="6">ChiW25-3613</strain>
    </source>
</reference>
<dbReference type="GO" id="GO:0008173">
    <property type="term" value="F:RNA methyltransferase activity"/>
    <property type="evidence" value="ECO:0007669"/>
    <property type="project" value="InterPro"/>
</dbReference>
<keyword evidence="2" id="KW-0489">Methyltransferase</keyword>
<dbReference type="InterPro" id="IPR029064">
    <property type="entry name" value="Ribosomal_eL30-like_sf"/>
</dbReference>
<dbReference type="SUPFAM" id="SSF55315">
    <property type="entry name" value="L30e-like"/>
    <property type="match status" value="1"/>
</dbReference>
<protein>
    <recommendedName>
        <fullName evidence="8">RNA methyltransferase</fullName>
    </recommendedName>
</protein>
<reference evidence="6" key="2">
    <citation type="journal article" date="2021" name="PeerJ">
        <title>Extensive microbial diversity within the chicken gut microbiome revealed by metagenomics and culture.</title>
        <authorList>
            <person name="Gilroy R."/>
            <person name="Ravi A."/>
            <person name="Getino M."/>
            <person name="Pursley I."/>
            <person name="Horton D.L."/>
            <person name="Alikhan N.F."/>
            <person name="Baker D."/>
            <person name="Gharbi K."/>
            <person name="Hall N."/>
            <person name="Watson M."/>
            <person name="Adriaenssens E.M."/>
            <person name="Foster-Nyarko E."/>
            <person name="Jarju S."/>
            <person name="Secka A."/>
            <person name="Antonio M."/>
            <person name="Oren A."/>
            <person name="Chaudhuri R.R."/>
            <person name="La Ragione R."/>
            <person name="Hildebrand F."/>
            <person name="Pallen M.J."/>
        </authorList>
    </citation>
    <scope>NUCLEOTIDE SEQUENCE</scope>
    <source>
        <strain evidence="6">ChiW25-3613</strain>
    </source>
</reference>
<sequence>MVDIEQLLNSLNFRPIGEQNGIIKRVKGVISNTKPNPQKLFVAEGIWLASMCLRFGTHIECLIVCPEHVRTPEVAELIKNLSAKTPDRFSVSAKTYEKISEKGQPDGIMALAALPQWDIAKFNPPEKSVILVIDGVEIPGNAGTMLRMADGAGADAVFFCNRKVRMTHPKLIKASQGAILTVPTFEFSSVDECYGWLSSHGFTVYLADTRAPHFHYDEPFGRNTALIVGSERYGIAREWYEKEYSMIAIPMLGKCDSLNVGVAATVLTYEACIKNKLRN</sequence>
<dbReference type="InterPro" id="IPR029028">
    <property type="entry name" value="Alpha/beta_knot_MTases"/>
</dbReference>
<evidence type="ECO:0000313" key="6">
    <source>
        <dbReference type="EMBL" id="HIR39883.1"/>
    </source>
</evidence>
<dbReference type="Gene3D" id="3.30.1330.30">
    <property type="match status" value="1"/>
</dbReference>
<proteinExistence type="inferred from homology"/>
<name>A0A9D1AGH1_9FIRM</name>
<dbReference type="AlphaFoldDB" id="A0A9D1AGH1"/>
<evidence type="ECO:0000313" key="7">
    <source>
        <dbReference type="Proteomes" id="UP000824179"/>
    </source>
</evidence>
<dbReference type="EMBL" id="DVHB01000098">
    <property type="protein sequence ID" value="HIR39883.1"/>
    <property type="molecule type" value="Genomic_DNA"/>
</dbReference>
<keyword evidence="3" id="KW-0808">Transferase</keyword>
<dbReference type="Proteomes" id="UP000824179">
    <property type="component" value="Unassembled WGS sequence"/>
</dbReference>
<dbReference type="InterPro" id="IPR053888">
    <property type="entry name" value="MRM3-like_sub_bind"/>
</dbReference>
<gene>
    <name evidence="6" type="ORF">IAB90_05825</name>
</gene>
<comment type="similarity">
    <text evidence="1">Belongs to the class IV-like SAM-binding methyltransferase superfamily. RNA methyltransferase TrmH family.</text>
</comment>
<dbReference type="InterPro" id="IPR051259">
    <property type="entry name" value="rRNA_Methyltransferase"/>
</dbReference>
<evidence type="ECO:0000259" key="5">
    <source>
        <dbReference type="Pfam" id="PF22435"/>
    </source>
</evidence>
<dbReference type="InterPro" id="IPR001537">
    <property type="entry name" value="SpoU_MeTrfase"/>
</dbReference>
<evidence type="ECO:0008006" key="8">
    <source>
        <dbReference type="Google" id="ProtNLM"/>
    </source>
</evidence>
<accession>A0A9D1AGH1</accession>
<evidence type="ECO:0000256" key="2">
    <source>
        <dbReference type="ARBA" id="ARBA00022603"/>
    </source>
</evidence>